<name>A0ABT1LZQ1_9MYCO</name>
<dbReference type="Gene3D" id="3.40.960.10">
    <property type="entry name" value="VSR Endonuclease"/>
    <property type="match status" value="1"/>
</dbReference>
<protein>
    <recommendedName>
        <fullName evidence="3">DUF559 domain-containing protein</fullName>
    </recommendedName>
</protein>
<evidence type="ECO:0000313" key="1">
    <source>
        <dbReference type="EMBL" id="MCP9272386.1"/>
    </source>
</evidence>
<dbReference type="EMBL" id="JANDBD010000003">
    <property type="protein sequence ID" value="MCP9272386.1"/>
    <property type="molecule type" value="Genomic_DNA"/>
</dbReference>
<evidence type="ECO:0000313" key="2">
    <source>
        <dbReference type="Proteomes" id="UP001651690"/>
    </source>
</evidence>
<evidence type="ECO:0008006" key="3">
    <source>
        <dbReference type="Google" id="ProtNLM"/>
    </source>
</evidence>
<organism evidence="1 2">
    <name type="scientific">Mycolicibacterium arenosum</name>
    <dbReference type="NCBI Taxonomy" id="2952157"/>
    <lineage>
        <taxon>Bacteria</taxon>
        <taxon>Bacillati</taxon>
        <taxon>Actinomycetota</taxon>
        <taxon>Actinomycetes</taxon>
        <taxon>Mycobacteriales</taxon>
        <taxon>Mycobacteriaceae</taxon>
        <taxon>Mycolicibacterium</taxon>
    </lineage>
</organism>
<reference evidence="1 2" key="1">
    <citation type="submission" date="2022-06" db="EMBL/GenBank/DDBJ databases">
        <title>Mycolicibacterium sp. CAU 1645 isolated from seawater.</title>
        <authorList>
            <person name="Kim W."/>
        </authorList>
    </citation>
    <scope>NUCLEOTIDE SEQUENCE [LARGE SCALE GENOMIC DNA]</scope>
    <source>
        <strain evidence="1 2">CAU 1645</strain>
    </source>
</reference>
<dbReference type="SUPFAM" id="SSF52980">
    <property type="entry name" value="Restriction endonuclease-like"/>
    <property type="match status" value="1"/>
</dbReference>
<keyword evidence="2" id="KW-1185">Reference proteome</keyword>
<proteinExistence type="predicted"/>
<dbReference type="RefSeq" id="WP_255059567.1">
    <property type="nucleotide sequence ID" value="NZ_JANDBD010000003.1"/>
</dbReference>
<gene>
    <name evidence="1" type="ORF">NM203_09325</name>
</gene>
<sequence>MQALVVASEALASGAVTRQQLRSKYTKLHRDVYALNDLTLTARDRAVAAWLWSHREATLVGNSATAMLGAKWIADDEIAELGRSRYTSAKGIVVRSGWIADDEIAVRAGIPCTTPARTAFDIGRFTAPDDSIVRIDALLNATRCSVADVEVIVGRYPGVRGIRRLRSALELSDGGAESPQETRLRLILIRGGLPRPVTQIPVVNERGRVVRRIDMGWPQWKVGVEYDGEQHFSDSTAYEADIDRLEFLAARGWLIVRVSSHHMKSPIAIVRRAESAIVGRGGPPRLHTMTRIS</sequence>
<accession>A0ABT1LZQ1</accession>
<dbReference type="InterPro" id="IPR011335">
    <property type="entry name" value="Restrct_endonuc-II-like"/>
</dbReference>
<comment type="caution">
    <text evidence="1">The sequence shown here is derived from an EMBL/GenBank/DDBJ whole genome shotgun (WGS) entry which is preliminary data.</text>
</comment>
<dbReference type="Proteomes" id="UP001651690">
    <property type="component" value="Unassembled WGS sequence"/>
</dbReference>